<dbReference type="FunFam" id="2.40.10.10:FF:000002">
    <property type="entry name" value="Transmembrane protease serine"/>
    <property type="match status" value="1"/>
</dbReference>
<dbReference type="InterPro" id="IPR050430">
    <property type="entry name" value="Peptidase_S1"/>
</dbReference>
<proteinExistence type="inferred from homology"/>
<evidence type="ECO:0000313" key="8">
    <source>
        <dbReference type="EMBL" id="VVD05666.1"/>
    </source>
</evidence>
<dbReference type="InterPro" id="IPR001314">
    <property type="entry name" value="Peptidase_S1A"/>
</dbReference>
<dbReference type="InterPro" id="IPR018114">
    <property type="entry name" value="TRYPSIN_HIS"/>
</dbReference>
<protein>
    <recommendedName>
        <fullName evidence="7">Peptidase S1 domain-containing protein</fullName>
    </recommendedName>
</protein>
<evidence type="ECO:0000256" key="4">
    <source>
        <dbReference type="ARBA" id="ARBA00023157"/>
    </source>
</evidence>
<keyword evidence="6" id="KW-0732">Signal</keyword>
<gene>
    <name evidence="8" type="ORF">LSINAPIS_LOCUS15158</name>
</gene>
<dbReference type="InterPro" id="IPR009003">
    <property type="entry name" value="Peptidase_S1_PA"/>
</dbReference>
<dbReference type="PANTHER" id="PTHR24276">
    <property type="entry name" value="POLYSERASE-RELATED"/>
    <property type="match status" value="1"/>
</dbReference>
<evidence type="ECO:0000256" key="2">
    <source>
        <dbReference type="ARBA" id="ARBA00022801"/>
    </source>
</evidence>
<feature type="signal peptide" evidence="6">
    <location>
        <begin position="1"/>
        <end position="16"/>
    </location>
</feature>
<evidence type="ECO:0000256" key="1">
    <source>
        <dbReference type="ARBA" id="ARBA00022670"/>
    </source>
</evidence>
<reference evidence="8 9" key="1">
    <citation type="submission" date="2017-07" db="EMBL/GenBank/DDBJ databases">
        <authorList>
            <person name="Talla V."/>
            <person name="Backstrom N."/>
        </authorList>
    </citation>
    <scope>NUCLEOTIDE SEQUENCE [LARGE SCALE GENOMIC DNA]</scope>
</reference>
<name>A0A5E4R7T1_9NEOP</name>
<dbReference type="GO" id="GO:0004252">
    <property type="term" value="F:serine-type endopeptidase activity"/>
    <property type="evidence" value="ECO:0007669"/>
    <property type="project" value="InterPro"/>
</dbReference>
<dbReference type="GO" id="GO:0006508">
    <property type="term" value="P:proteolysis"/>
    <property type="evidence" value="ECO:0007669"/>
    <property type="project" value="UniProtKB-KW"/>
</dbReference>
<comment type="similarity">
    <text evidence="5">Belongs to the peptidase S1 family. CLIP subfamily.</text>
</comment>
<dbReference type="AlphaFoldDB" id="A0A5E4R7T1"/>
<sequence>MLCALIIFAILPLSFGEEFNLHIVDLNNINANVNDSSTRIIGGTPTTIERYPYTVQVLSSRQLTCGGSLLTRRHVLSAGHCFVNSNNQVISASVYSVRVGSTYINTGGAIYNVEGIKIHEQYNVPLRNNDVALLLLASYVSLSSSVAVASIPVQGSVVPDNATVTAVGWGRTSTEIEGASLYLNEVNLRKVNLYTCTERYEWLQSLTGDPYIVTNEMMCTGLLDVGNKDACQGDSGGPQIYSGVVVGVTSWGYGCAQPLFPGVSARVSQYTNWINNTIHSSSVWQIRDTNNHSQSIANLQWMQLLSLSILPMLLSTSNINVVLV</sequence>
<dbReference type="InterPro" id="IPR043504">
    <property type="entry name" value="Peptidase_S1_PA_chymotrypsin"/>
</dbReference>
<dbReference type="PROSITE" id="PS50240">
    <property type="entry name" value="TRYPSIN_DOM"/>
    <property type="match status" value="1"/>
</dbReference>
<dbReference type="Proteomes" id="UP000324832">
    <property type="component" value="Unassembled WGS sequence"/>
</dbReference>
<dbReference type="PRINTS" id="PR00722">
    <property type="entry name" value="CHYMOTRYPSIN"/>
</dbReference>
<dbReference type="PROSITE" id="PS00134">
    <property type="entry name" value="TRYPSIN_HIS"/>
    <property type="match status" value="1"/>
</dbReference>
<feature type="chain" id="PRO_5022756877" description="Peptidase S1 domain-containing protein" evidence="6">
    <location>
        <begin position="17"/>
        <end position="324"/>
    </location>
</feature>
<dbReference type="EMBL" id="FZQP02007003">
    <property type="protein sequence ID" value="VVD05666.1"/>
    <property type="molecule type" value="Genomic_DNA"/>
</dbReference>
<keyword evidence="1" id="KW-0645">Protease</keyword>
<evidence type="ECO:0000256" key="5">
    <source>
        <dbReference type="ARBA" id="ARBA00024195"/>
    </source>
</evidence>
<dbReference type="CDD" id="cd00190">
    <property type="entry name" value="Tryp_SPc"/>
    <property type="match status" value="1"/>
</dbReference>
<keyword evidence="4" id="KW-1015">Disulfide bond</keyword>
<dbReference type="SUPFAM" id="SSF50494">
    <property type="entry name" value="Trypsin-like serine proteases"/>
    <property type="match status" value="1"/>
</dbReference>
<evidence type="ECO:0000259" key="7">
    <source>
        <dbReference type="PROSITE" id="PS50240"/>
    </source>
</evidence>
<accession>A0A5E4R7T1</accession>
<feature type="domain" description="Peptidase S1" evidence="7">
    <location>
        <begin position="40"/>
        <end position="279"/>
    </location>
</feature>
<dbReference type="SMART" id="SM00020">
    <property type="entry name" value="Tryp_SPc"/>
    <property type="match status" value="1"/>
</dbReference>
<evidence type="ECO:0000313" key="9">
    <source>
        <dbReference type="Proteomes" id="UP000324832"/>
    </source>
</evidence>
<organism evidence="8 9">
    <name type="scientific">Leptidea sinapis</name>
    <dbReference type="NCBI Taxonomy" id="189913"/>
    <lineage>
        <taxon>Eukaryota</taxon>
        <taxon>Metazoa</taxon>
        <taxon>Ecdysozoa</taxon>
        <taxon>Arthropoda</taxon>
        <taxon>Hexapoda</taxon>
        <taxon>Insecta</taxon>
        <taxon>Pterygota</taxon>
        <taxon>Neoptera</taxon>
        <taxon>Endopterygota</taxon>
        <taxon>Lepidoptera</taxon>
        <taxon>Glossata</taxon>
        <taxon>Ditrysia</taxon>
        <taxon>Papilionoidea</taxon>
        <taxon>Pieridae</taxon>
        <taxon>Dismorphiinae</taxon>
        <taxon>Leptidea</taxon>
    </lineage>
</organism>
<dbReference type="Pfam" id="PF00089">
    <property type="entry name" value="Trypsin"/>
    <property type="match status" value="1"/>
</dbReference>
<keyword evidence="2" id="KW-0378">Hydrolase</keyword>
<evidence type="ECO:0000256" key="3">
    <source>
        <dbReference type="ARBA" id="ARBA00022825"/>
    </source>
</evidence>
<keyword evidence="3" id="KW-0720">Serine protease</keyword>
<dbReference type="Gene3D" id="2.40.10.10">
    <property type="entry name" value="Trypsin-like serine proteases"/>
    <property type="match status" value="1"/>
</dbReference>
<dbReference type="PANTHER" id="PTHR24276:SF91">
    <property type="entry name" value="AT26814P-RELATED"/>
    <property type="match status" value="1"/>
</dbReference>
<keyword evidence="9" id="KW-1185">Reference proteome</keyword>
<dbReference type="InterPro" id="IPR001254">
    <property type="entry name" value="Trypsin_dom"/>
</dbReference>
<evidence type="ECO:0000256" key="6">
    <source>
        <dbReference type="SAM" id="SignalP"/>
    </source>
</evidence>